<gene>
    <name evidence="1" type="ordered locus">DP2017</name>
</gene>
<keyword evidence="2" id="KW-1185">Reference proteome</keyword>
<dbReference type="KEGG" id="dps:DP2017"/>
<dbReference type="HOGENOM" id="CLU_1281480_0_0_7"/>
<dbReference type="STRING" id="177439.DP2017"/>
<evidence type="ECO:0000313" key="1">
    <source>
        <dbReference type="EMBL" id="CAG36746.1"/>
    </source>
</evidence>
<dbReference type="Proteomes" id="UP000000602">
    <property type="component" value="Chromosome"/>
</dbReference>
<reference evidence="2" key="1">
    <citation type="journal article" date="2004" name="Environ. Microbiol.">
        <title>The genome of Desulfotalea psychrophila, a sulfate-reducing bacterium from permanently cold Arctic sediments.</title>
        <authorList>
            <person name="Rabus R."/>
            <person name="Ruepp A."/>
            <person name="Frickey T."/>
            <person name="Rattei T."/>
            <person name="Fartmann B."/>
            <person name="Stark M."/>
            <person name="Bauer M."/>
            <person name="Zibat A."/>
            <person name="Lombardot T."/>
            <person name="Becker I."/>
            <person name="Amann J."/>
            <person name="Gellner K."/>
            <person name="Teeling H."/>
            <person name="Leuschner W.D."/>
            <person name="Gloeckner F.-O."/>
            <person name="Lupas A.N."/>
            <person name="Amann R."/>
            <person name="Klenk H.-P."/>
        </authorList>
    </citation>
    <scope>NUCLEOTIDE SEQUENCE [LARGE SCALE GENOMIC DNA]</scope>
    <source>
        <strain evidence="2">DSM 12343 / LSv54</strain>
    </source>
</reference>
<dbReference type="AlphaFoldDB" id="Q6ALM9"/>
<sequence length="215" mass="24864">MIDQIVTIIGGSYVEPICTLLEKLENYDQPKVGPLGSGYYINGYSASICLLSIALLESYVMRVRYINEASENEINRMPVGKYLANLYEDFPMLDEVGELFVLRDTITHNHLWELYLDRNEEEIGLSEEIRKSTGDWKYSNYVDLDLKQTKKLQFTVVPISIGRYEVITVLKNVWKVLIYLENKDLSQCPVSAQHYKYKGQMLNLGQIAEVVDRYI</sequence>
<dbReference type="eggNOG" id="ENOG5034921">
    <property type="taxonomic scope" value="Bacteria"/>
</dbReference>
<dbReference type="RefSeq" id="WP_011189258.1">
    <property type="nucleotide sequence ID" value="NC_006138.1"/>
</dbReference>
<accession>Q6ALM9</accession>
<name>Q6ALM9_DESPS</name>
<evidence type="ECO:0000313" key="2">
    <source>
        <dbReference type="Proteomes" id="UP000000602"/>
    </source>
</evidence>
<protein>
    <submittedName>
        <fullName evidence="1">Uncharacterized protein</fullName>
    </submittedName>
</protein>
<dbReference type="EMBL" id="CR522870">
    <property type="protein sequence ID" value="CAG36746.1"/>
    <property type="molecule type" value="Genomic_DNA"/>
</dbReference>
<proteinExistence type="predicted"/>
<organism evidence="1 2">
    <name type="scientific">Desulfotalea psychrophila (strain LSv54 / DSM 12343)</name>
    <dbReference type="NCBI Taxonomy" id="177439"/>
    <lineage>
        <taxon>Bacteria</taxon>
        <taxon>Pseudomonadati</taxon>
        <taxon>Thermodesulfobacteriota</taxon>
        <taxon>Desulfobulbia</taxon>
        <taxon>Desulfobulbales</taxon>
        <taxon>Desulfocapsaceae</taxon>
        <taxon>Desulfotalea</taxon>
    </lineage>
</organism>
<dbReference type="OrthoDB" id="9180040at2"/>